<name>A0ACC0XUQ6_9ROSI</name>
<evidence type="ECO:0000313" key="2">
    <source>
        <dbReference type="Proteomes" id="UP001163603"/>
    </source>
</evidence>
<gene>
    <name evidence="1" type="ORF">Pint_07816</name>
</gene>
<dbReference type="EMBL" id="CM047745">
    <property type="protein sequence ID" value="KAJ0024436.1"/>
    <property type="molecule type" value="Genomic_DNA"/>
</dbReference>
<organism evidence="1 2">
    <name type="scientific">Pistacia integerrima</name>
    <dbReference type="NCBI Taxonomy" id="434235"/>
    <lineage>
        <taxon>Eukaryota</taxon>
        <taxon>Viridiplantae</taxon>
        <taxon>Streptophyta</taxon>
        <taxon>Embryophyta</taxon>
        <taxon>Tracheophyta</taxon>
        <taxon>Spermatophyta</taxon>
        <taxon>Magnoliopsida</taxon>
        <taxon>eudicotyledons</taxon>
        <taxon>Gunneridae</taxon>
        <taxon>Pentapetalae</taxon>
        <taxon>rosids</taxon>
        <taxon>malvids</taxon>
        <taxon>Sapindales</taxon>
        <taxon>Anacardiaceae</taxon>
        <taxon>Pistacia</taxon>
    </lineage>
</organism>
<reference evidence="2" key="1">
    <citation type="journal article" date="2023" name="G3 (Bethesda)">
        <title>Genome assembly and association tests identify interacting loci associated with vigor, precocity, and sex in interspecific pistachio rootstocks.</title>
        <authorList>
            <person name="Palmer W."/>
            <person name="Jacygrad E."/>
            <person name="Sagayaradj S."/>
            <person name="Cavanaugh K."/>
            <person name="Han R."/>
            <person name="Bertier L."/>
            <person name="Beede B."/>
            <person name="Kafkas S."/>
            <person name="Golino D."/>
            <person name="Preece J."/>
            <person name="Michelmore R."/>
        </authorList>
    </citation>
    <scope>NUCLEOTIDE SEQUENCE [LARGE SCALE GENOMIC DNA]</scope>
</reference>
<evidence type="ECO:0000313" key="1">
    <source>
        <dbReference type="EMBL" id="KAJ0024436.1"/>
    </source>
</evidence>
<keyword evidence="2" id="KW-1185">Reference proteome</keyword>
<dbReference type="Proteomes" id="UP001163603">
    <property type="component" value="Chromosome 10"/>
</dbReference>
<sequence length="505" mass="56291">MCSTKSMLTVNGSFPGPTIVARKGETVFVNPSNPWSDGPENITQCPIGPGTNFTYEVILSTEEGTLWWHAHSDWTRATVHGAIVILPARGKYYPFPKPYKEQIIILASWFKGDVMALITNSIQTGSNPPRSDGFTINGEPGDLYECSNETIHRLPVLYGKTYLLRIVNAVMNDEQFFGIANHRLTVVGQDAAYLKPVNTSYIMITPGQTMDVLFTANQNLSHYYMATTPYSDSGRFTNNTPAGTAIVQYEGEYSPPSPPLFPPLPAYNDMNAALNFTKSIKSLASKEHPINVPQYFDQRIYIAVSINQLACPNKSCDTGNGDRIAASMNNVSFVIPQIDILQAYYRGLPDVIDRDFPSEPPNFFNFTGDLTNVSMYTAQGTKARMINYGDVVEIVYQGTNFAGPESHPIHLHGFSFFLVGTGSGNFNNVTDPLSYNLVDPPELNTINLPKNGWAAIRFVADNPGVWFMHCHLERHATWGMDTVLIVKNYRRHKIRRPPPYMPPCY</sequence>
<proteinExistence type="predicted"/>
<comment type="caution">
    <text evidence="1">The sequence shown here is derived from an EMBL/GenBank/DDBJ whole genome shotgun (WGS) entry which is preliminary data.</text>
</comment>
<protein>
    <submittedName>
        <fullName evidence="1">Uncharacterized protein</fullName>
    </submittedName>
</protein>
<accession>A0ACC0XUQ6</accession>